<dbReference type="RefSeq" id="WP_139445667.1">
    <property type="nucleotide sequence ID" value="NZ_SMDR01000001.1"/>
</dbReference>
<evidence type="ECO:0000313" key="1">
    <source>
        <dbReference type="EMBL" id="TNJ34824.1"/>
    </source>
</evidence>
<accession>A0A5C4RV02</accession>
<evidence type="ECO:0000313" key="2">
    <source>
        <dbReference type="Proteomes" id="UP000305760"/>
    </source>
</evidence>
<proteinExistence type="predicted"/>
<gene>
    <name evidence="1" type="ORF">E1B00_03315</name>
</gene>
<comment type="caution">
    <text evidence="1">The sequence shown here is derived from an EMBL/GenBank/DDBJ whole genome shotgun (WGS) entry which is preliminary data.</text>
</comment>
<dbReference type="EMBL" id="SMDR01000001">
    <property type="protein sequence ID" value="TNJ34824.1"/>
    <property type="molecule type" value="Genomic_DNA"/>
</dbReference>
<protein>
    <recommendedName>
        <fullName evidence="3">STAS/SEC14 domain-containing protein</fullName>
    </recommendedName>
</protein>
<sequence length="126" mass="13979">MPENLLAFRLQGPKTFAQAVDEVDDCLRQAMAQGERRVLIDVRGLTGFAKPDLLARVGMVRRWAATTQGRLRMAMISPPELNDGERFDVVLAQGLGFDGNVFESEEEARHWLAQEAALWAGPPPAF</sequence>
<reference evidence="1 2" key="1">
    <citation type="submission" date="2019-03" db="EMBL/GenBank/DDBJ databases">
        <title>Arenimonas daejeonensis sp. nov., isolated from compost.</title>
        <authorList>
            <person name="Jeon C.O."/>
        </authorList>
    </citation>
    <scope>NUCLEOTIDE SEQUENCE [LARGE SCALE GENOMIC DNA]</scope>
    <source>
        <strain evidence="1 2">R29</strain>
    </source>
</reference>
<dbReference type="OrthoDB" id="6024716at2"/>
<dbReference type="AlphaFoldDB" id="A0A5C4RV02"/>
<keyword evidence="2" id="KW-1185">Reference proteome</keyword>
<organism evidence="1 2">
    <name type="scientific">Arenimonas terrae</name>
    <dbReference type="NCBI Taxonomy" id="2546226"/>
    <lineage>
        <taxon>Bacteria</taxon>
        <taxon>Pseudomonadati</taxon>
        <taxon>Pseudomonadota</taxon>
        <taxon>Gammaproteobacteria</taxon>
        <taxon>Lysobacterales</taxon>
        <taxon>Lysobacteraceae</taxon>
        <taxon>Arenimonas</taxon>
    </lineage>
</organism>
<name>A0A5C4RV02_9GAMM</name>
<dbReference type="Proteomes" id="UP000305760">
    <property type="component" value="Unassembled WGS sequence"/>
</dbReference>
<evidence type="ECO:0008006" key="3">
    <source>
        <dbReference type="Google" id="ProtNLM"/>
    </source>
</evidence>